<dbReference type="AlphaFoldDB" id="A0A1C3N0T9"/>
<evidence type="ECO:0000256" key="10">
    <source>
        <dbReference type="RuleBase" id="RU003406"/>
    </source>
</evidence>
<evidence type="ECO:0000256" key="3">
    <source>
        <dbReference type="ARBA" id="ARBA00022532"/>
    </source>
</evidence>
<dbReference type="PROSITE" id="PS00480">
    <property type="entry name" value="CITRATE_SYNTHASE"/>
    <property type="match status" value="1"/>
</dbReference>
<proteinExistence type="inferred from homology"/>
<dbReference type="InterPro" id="IPR019810">
    <property type="entry name" value="Citrate_synthase_AS"/>
</dbReference>
<dbReference type="PRINTS" id="PR00143">
    <property type="entry name" value="CITRTSNTHASE"/>
</dbReference>
<keyword evidence="12" id="KW-1185">Reference proteome</keyword>
<dbReference type="Proteomes" id="UP000199393">
    <property type="component" value="Chromosome I"/>
</dbReference>
<dbReference type="PANTHER" id="PTHR42871">
    <property type="entry name" value="CITRATE SYNTHASE"/>
    <property type="match status" value="1"/>
</dbReference>
<dbReference type="EMBL" id="LT598496">
    <property type="protein sequence ID" value="SBV26200.1"/>
    <property type="molecule type" value="Genomic_DNA"/>
</dbReference>
<comment type="pathway">
    <text evidence="1 9">Carbohydrate metabolism; tricarboxylic acid cycle; isocitrate from oxaloacetate: step 1/2.</text>
</comment>
<name>A0A1C3N0T9_9ACTN</name>
<keyword evidence="3 9" id="KW-0816">Tricarboxylic acid cycle</keyword>
<dbReference type="PANTHER" id="PTHR42871:SF1">
    <property type="entry name" value="CITRATE SYNTHASE"/>
    <property type="match status" value="1"/>
</dbReference>
<dbReference type="Gene3D" id="2.20.28.60">
    <property type="match status" value="1"/>
</dbReference>
<dbReference type="OrthoDB" id="9800864at2"/>
<dbReference type="PATRIC" id="fig|307121.4.peg.1730"/>
<evidence type="ECO:0000256" key="5">
    <source>
        <dbReference type="ARBA" id="ARBA00049288"/>
    </source>
</evidence>
<organism evidence="11 12">
    <name type="scientific">Micromonospora krabiensis</name>
    <dbReference type="NCBI Taxonomy" id="307121"/>
    <lineage>
        <taxon>Bacteria</taxon>
        <taxon>Bacillati</taxon>
        <taxon>Actinomycetota</taxon>
        <taxon>Actinomycetes</taxon>
        <taxon>Micromonosporales</taxon>
        <taxon>Micromonosporaceae</taxon>
        <taxon>Micromonospora</taxon>
    </lineage>
</organism>
<dbReference type="Gene3D" id="1.10.580.10">
    <property type="entry name" value="Citrate Synthase, domain 1"/>
    <property type="match status" value="1"/>
</dbReference>
<dbReference type="PIRSF" id="PIRSF001369">
    <property type="entry name" value="Citrate_synth"/>
    <property type="match status" value="1"/>
</dbReference>
<evidence type="ECO:0000256" key="2">
    <source>
        <dbReference type="ARBA" id="ARBA00010566"/>
    </source>
</evidence>
<dbReference type="Pfam" id="PF00285">
    <property type="entry name" value="Citrate_synt"/>
    <property type="match status" value="1"/>
</dbReference>
<dbReference type="InterPro" id="IPR010953">
    <property type="entry name" value="Citrate_synthase_typ-I"/>
</dbReference>
<feature type="active site" evidence="8">
    <location>
        <position position="362"/>
    </location>
</feature>
<evidence type="ECO:0000256" key="7">
    <source>
        <dbReference type="PIRNR" id="PIRNR001369"/>
    </source>
</evidence>
<dbReference type="InterPro" id="IPR024176">
    <property type="entry name" value="Citrate_synthase_bac-typ"/>
</dbReference>
<reference evidence="12" key="1">
    <citation type="submission" date="2016-06" db="EMBL/GenBank/DDBJ databases">
        <authorList>
            <person name="Varghese N."/>
        </authorList>
    </citation>
    <scope>NUCLEOTIDE SEQUENCE [LARGE SCALE GENOMIC DNA]</scope>
    <source>
        <strain evidence="12">DSM 45344</strain>
    </source>
</reference>
<comment type="similarity">
    <text evidence="2 7 10">Belongs to the citrate synthase family.</text>
</comment>
<dbReference type="UniPathway" id="UPA00223">
    <property type="reaction ID" value="UER00717"/>
</dbReference>
<dbReference type="InterPro" id="IPR002020">
    <property type="entry name" value="Citrate_synthase"/>
</dbReference>
<evidence type="ECO:0000313" key="11">
    <source>
        <dbReference type="EMBL" id="SBV26200.1"/>
    </source>
</evidence>
<dbReference type="InterPro" id="IPR036969">
    <property type="entry name" value="Citrate_synthase_sf"/>
</dbReference>
<feature type="active site" evidence="8">
    <location>
        <position position="305"/>
    </location>
</feature>
<evidence type="ECO:0000313" key="12">
    <source>
        <dbReference type="Proteomes" id="UP000199393"/>
    </source>
</evidence>
<dbReference type="STRING" id="307121.GA0070620_1686"/>
<dbReference type="CDD" id="cd06114">
    <property type="entry name" value="EcCS_like"/>
    <property type="match status" value="1"/>
</dbReference>
<dbReference type="FunFam" id="1.10.230.10:FF:000002">
    <property type="entry name" value="Citrate synthase"/>
    <property type="match status" value="1"/>
</dbReference>
<dbReference type="Gene3D" id="1.10.230.10">
    <property type="entry name" value="Cytochrome P450-Terp, domain 2"/>
    <property type="match status" value="1"/>
</dbReference>
<dbReference type="NCBIfam" id="NF004126">
    <property type="entry name" value="PRK05614.1"/>
    <property type="match status" value="1"/>
</dbReference>
<comment type="catalytic activity">
    <reaction evidence="5 9">
        <text>oxaloacetate + acetyl-CoA + H2O = citrate + CoA + H(+)</text>
        <dbReference type="Rhea" id="RHEA:16845"/>
        <dbReference type="ChEBI" id="CHEBI:15377"/>
        <dbReference type="ChEBI" id="CHEBI:15378"/>
        <dbReference type="ChEBI" id="CHEBI:16452"/>
        <dbReference type="ChEBI" id="CHEBI:16947"/>
        <dbReference type="ChEBI" id="CHEBI:57287"/>
        <dbReference type="ChEBI" id="CHEBI:57288"/>
        <dbReference type="EC" id="2.3.3.16"/>
    </reaction>
</comment>
<evidence type="ECO:0000256" key="6">
    <source>
        <dbReference type="NCBIfam" id="TIGR01798"/>
    </source>
</evidence>
<dbReference type="SUPFAM" id="SSF48256">
    <property type="entry name" value="Citrate synthase"/>
    <property type="match status" value="1"/>
</dbReference>
<dbReference type="RefSeq" id="WP_091589331.1">
    <property type="nucleotide sequence ID" value="NZ_JBHRWG010000003.1"/>
</dbReference>
<dbReference type="GO" id="GO:0005737">
    <property type="term" value="C:cytoplasm"/>
    <property type="evidence" value="ECO:0007669"/>
    <property type="project" value="InterPro"/>
</dbReference>
<gene>
    <name evidence="11" type="ORF">GA0070620_1686</name>
</gene>
<dbReference type="InterPro" id="IPR016143">
    <property type="entry name" value="Citrate_synth-like_sm_a-sub"/>
</dbReference>
<keyword evidence="4 7" id="KW-0808">Transferase</keyword>
<evidence type="ECO:0000256" key="8">
    <source>
        <dbReference type="PIRSR" id="PIRSR001369-1"/>
    </source>
</evidence>
<dbReference type="NCBIfam" id="TIGR01798">
    <property type="entry name" value="cit_synth_I"/>
    <property type="match status" value="1"/>
</dbReference>
<sequence length="427" mass="47448">MTEVKLDHPGGQLSMPVHPAVEGPAGIGVSKLLKETGMTTYDPGFVNTAACSSAITYIDGDAGILRYRGYPIEQLAEKSSFLEVSYLLIYGELPTEQQLSEFTEWIRRHSLLHEEMRRFFDGFPRDAHPMAVLSSAVSALSTFYQDSLDPFDSEHVEISTVRLMAKVPTIASYAYKKSIGQPLLYPDNSLGYVENFLRMTFGVPAEPYEVDPVVAKVLDMLFILHADHEQNCSTSTVRLVGSSNANLFASVSAGVNALFGPLHGGANQAVLEMLQKIKSDGGDVRSFVQKVKDKQDGVKLMGFGHRVYKNYDPRAAIVKKAAQDVLGRMAKPDPLLDIAMELEEIALADDFFVSRRLYPNVDFYTGLIYKAMGFPTKMFTVLFALGRLPGWIAQWREMINDPETKIGRPRQVYTGSAERDYVAFGDR</sequence>
<evidence type="ECO:0000256" key="4">
    <source>
        <dbReference type="ARBA" id="ARBA00022679"/>
    </source>
</evidence>
<evidence type="ECO:0000256" key="9">
    <source>
        <dbReference type="RuleBase" id="RU003370"/>
    </source>
</evidence>
<dbReference type="GO" id="GO:0036440">
    <property type="term" value="F:citrate synthase activity"/>
    <property type="evidence" value="ECO:0007669"/>
    <property type="project" value="UniProtKB-EC"/>
</dbReference>
<protein>
    <recommendedName>
        <fullName evidence="6 7">Citrate synthase</fullName>
    </recommendedName>
</protein>
<dbReference type="GO" id="GO:0006099">
    <property type="term" value="P:tricarboxylic acid cycle"/>
    <property type="evidence" value="ECO:0007669"/>
    <property type="project" value="UniProtKB-UniRule"/>
</dbReference>
<accession>A0A1C3N0T9</accession>
<dbReference type="InterPro" id="IPR016142">
    <property type="entry name" value="Citrate_synth-like_lrg_a-sub"/>
</dbReference>
<evidence type="ECO:0000256" key="1">
    <source>
        <dbReference type="ARBA" id="ARBA00004751"/>
    </source>
</evidence>